<feature type="transmembrane region" description="Helical" evidence="6">
    <location>
        <begin position="262"/>
        <end position="283"/>
    </location>
</feature>
<evidence type="ECO:0000313" key="8">
    <source>
        <dbReference type="Proteomes" id="UP000235036"/>
    </source>
</evidence>
<feature type="transmembrane region" description="Helical" evidence="6">
    <location>
        <begin position="231"/>
        <end position="250"/>
    </location>
</feature>
<proteinExistence type="predicted"/>
<evidence type="ECO:0000313" key="7">
    <source>
        <dbReference type="EMBL" id="PLZ82093.1"/>
    </source>
</evidence>
<feature type="transmembrane region" description="Helical" evidence="6">
    <location>
        <begin position="120"/>
        <end position="146"/>
    </location>
</feature>
<protein>
    <submittedName>
        <fullName evidence="7">Lysylphosphatidylglycerol synthetase family protein</fullName>
    </submittedName>
</protein>
<feature type="transmembrane region" description="Helical" evidence="6">
    <location>
        <begin position="204"/>
        <end position="225"/>
    </location>
</feature>
<organism evidence="7 8">
    <name type="scientific">Fischerella muscicola CCMEE 5323</name>
    <dbReference type="NCBI Taxonomy" id="2019572"/>
    <lineage>
        <taxon>Bacteria</taxon>
        <taxon>Bacillati</taxon>
        <taxon>Cyanobacteriota</taxon>
        <taxon>Cyanophyceae</taxon>
        <taxon>Nostocales</taxon>
        <taxon>Hapalosiphonaceae</taxon>
        <taxon>Fischerella</taxon>
    </lineage>
</organism>
<feature type="transmembrane region" description="Helical" evidence="6">
    <location>
        <begin position="48"/>
        <end position="69"/>
    </location>
</feature>
<evidence type="ECO:0000256" key="1">
    <source>
        <dbReference type="ARBA" id="ARBA00004651"/>
    </source>
</evidence>
<comment type="caution">
    <text evidence="7">The sequence shown here is derived from an EMBL/GenBank/DDBJ whole genome shotgun (WGS) entry which is preliminary data.</text>
</comment>
<reference evidence="7 8" key="1">
    <citation type="submission" date="2017-08" db="EMBL/GenBank/DDBJ databases">
        <title>Genomes of Fischerella (Mastigocladus) sp. strains.</title>
        <authorList>
            <person name="Miller S.R."/>
        </authorList>
    </citation>
    <scope>NUCLEOTIDE SEQUENCE [LARGE SCALE GENOMIC DNA]</scope>
    <source>
        <strain evidence="7 8">CCMEE 5323</strain>
    </source>
</reference>
<keyword evidence="5 6" id="KW-0472">Membrane</keyword>
<evidence type="ECO:0000256" key="2">
    <source>
        <dbReference type="ARBA" id="ARBA00022475"/>
    </source>
</evidence>
<dbReference type="AlphaFoldDB" id="A0A2N6JUS2"/>
<dbReference type="Proteomes" id="UP000235036">
    <property type="component" value="Unassembled WGS sequence"/>
</dbReference>
<feature type="transmembrane region" description="Helical" evidence="6">
    <location>
        <begin position="166"/>
        <end position="184"/>
    </location>
</feature>
<dbReference type="EMBL" id="NRQW01000700">
    <property type="protein sequence ID" value="PLZ82093.1"/>
    <property type="molecule type" value="Genomic_DNA"/>
</dbReference>
<dbReference type="Pfam" id="PF03706">
    <property type="entry name" value="LPG_synthase_TM"/>
    <property type="match status" value="1"/>
</dbReference>
<dbReference type="InterPro" id="IPR022791">
    <property type="entry name" value="L-PG_synthase/AglD"/>
</dbReference>
<feature type="transmembrane region" description="Helical" evidence="6">
    <location>
        <begin position="289"/>
        <end position="310"/>
    </location>
</feature>
<accession>A0A2N6JUS2</accession>
<sequence>MSKKPKLNLSSLFGLLLLVLSLWAISNELREYNYHDVLKNLAAIPKNLLVVSIGLTALGYCAIAFYDILGFKYIGFSLSWKKIALTNFISSVFSNTIGFALLTGSAIRYRFYSTWGISSFAIAQIIAFVNFTFWLGMFALAGFIFLANPLTIPTQLHLPFATVRPIGIIFLLLIITYLLGSLFIKQPLRIHSHEFKFPNFKISLAQIVVSSCDWVFAAAVLYILLPANTSLSYLDFLGIYLLAMFAGVISNVPGGLGVFETVILLILSSRVSAAAILGSLLAYRGVYYFLPFIVAAALLGLYELPLLRWITFRRFFHHMIIKIRIRPNSKKK</sequence>
<dbReference type="PANTHER" id="PTHR39087:SF2">
    <property type="entry name" value="UPF0104 MEMBRANE PROTEIN MJ1595"/>
    <property type="match status" value="1"/>
</dbReference>
<evidence type="ECO:0000256" key="6">
    <source>
        <dbReference type="SAM" id="Phobius"/>
    </source>
</evidence>
<dbReference type="GO" id="GO:0005886">
    <property type="term" value="C:plasma membrane"/>
    <property type="evidence" value="ECO:0007669"/>
    <property type="project" value="UniProtKB-SubCell"/>
</dbReference>
<dbReference type="PANTHER" id="PTHR39087">
    <property type="entry name" value="UPF0104 MEMBRANE PROTEIN MJ1595"/>
    <property type="match status" value="1"/>
</dbReference>
<name>A0A2N6JUS2_FISMU</name>
<evidence type="ECO:0000256" key="3">
    <source>
        <dbReference type="ARBA" id="ARBA00022692"/>
    </source>
</evidence>
<keyword evidence="4 6" id="KW-1133">Transmembrane helix</keyword>
<gene>
    <name evidence="7" type="ORF">CEN44_28155</name>
</gene>
<keyword evidence="2" id="KW-1003">Cell membrane</keyword>
<evidence type="ECO:0000256" key="4">
    <source>
        <dbReference type="ARBA" id="ARBA00022989"/>
    </source>
</evidence>
<comment type="subcellular location">
    <subcellularLocation>
        <location evidence="1">Cell membrane</location>
        <topology evidence="1">Multi-pass membrane protein</topology>
    </subcellularLocation>
</comment>
<dbReference type="RefSeq" id="WP_016864654.1">
    <property type="nucleotide sequence ID" value="NZ_CAWNVR010000123.1"/>
</dbReference>
<keyword evidence="8" id="KW-1185">Reference proteome</keyword>
<keyword evidence="3 6" id="KW-0812">Transmembrane</keyword>
<evidence type="ECO:0000256" key="5">
    <source>
        <dbReference type="ARBA" id="ARBA00023136"/>
    </source>
</evidence>